<evidence type="ECO:0000313" key="3">
    <source>
        <dbReference type="Proteomes" id="UP000642468"/>
    </source>
</evidence>
<dbReference type="PANTHER" id="PTHR34219">
    <property type="entry name" value="IRON-REGULATED INNER MEMBRANE PROTEIN-RELATED"/>
    <property type="match status" value="1"/>
</dbReference>
<sequence>MSTFKKTVGKLHLWLGLASGLVVFIVSLTGAIFVFQDDIRDLTEPWRKVEVQQSAYVLPSQLQAAALATHPGTKAEDCWTTYFGPERAATVFFTDKAGAPIMVSLNPYTGQVLREQDLRTHFFTIVQEIHMHLLLPEAVAKWVVGISISIFVVMMLTGLVLWWPKRKQERKQRFTIKWGSRWRRVNYDLHNVLGFYAASIGLVLALSGLFMLYPWLLEPLVLAVDGGQPAPQEIMKTKLDTLQTSTAAAQPLPDIVYRTVRRLSPTHEMVLIGPTGAGKVPAFCWTYKKALHYYHRDEYSFHPVSGQLLETRFHATKSAGTRFSDMNYDLHVGQILGFGGKVVAFLVSLICASLPVTGTIVWWGRRNKTRKKQLRLQAV</sequence>
<feature type="transmembrane region" description="Helical" evidence="1">
    <location>
        <begin position="12"/>
        <end position="35"/>
    </location>
</feature>
<dbReference type="RefSeq" id="WP_190782914.1">
    <property type="nucleotide sequence ID" value="NZ_JACWZZ010000001.1"/>
</dbReference>
<feature type="transmembrane region" description="Helical" evidence="1">
    <location>
        <begin position="142"/>
        <end position="163"/>
    </location>
</feature>
<keyword evidence="3" id="KW-1185">Reference proteome</keyword>
<comment type="caution">
    <text evidence="2">The sequence shown here is derived from an EMBL/GenBank/DDBJ whole genome shotgun (WGS) entry which is preliminary data.</text>
</comment>
<dbReference type="EMBL" id="JACWZZ010000001">
    <property type="protein sequence ID" value="MBD2713766.1"/>
    <property type="molecule type" value="Genomic_DNA"/>
</dbReference>
<keyword evidence="1" id="KW-0812">Transmembrane</keyword>
<gene>
    <name evidence="2" type="ORF">IC231_01815</name>
</gene>
<proteinExistence type="predicted"/>
<dbReference type="InterPro" id="IPR005625">
    <property type="entry name" value="PepSY-ass_TM"/>
</dbReference>
<protein>
    <submittedName>
        <fullName evidence="2">PepSY domain-containing protein</fullName>
    </submittedName>
</protein>
<dbReference type="Proteomes" id="UP000642468">
    <property type="component" value="Unassembled WGS sequence"/>
</dbReference>
<dbReference type="PANTHER" id="PTHR34219:SF3">
    <property type="entry name" value="BLL7967 PROTEIN"/>
    <property type="match status" value="1"/>
</dbReference>
<accession>A0ABR8JAV7</accession>
<name>A0ABR8JAV7_9BACT</name>
<dbReference type="Pfam" id="PF03929">
    <property type="entry name" value="PepSY_TM"/>
    <property type="match status" value="1"/>
</dbReference>
<keyword evidence="1" id="KW-1133">Transmembrane helix</keyword>
<organism evidence="2 3">
    <name type="scientific">Hymenobacter duratus</name>
    <dbReference type="NCBI Taxonomy" id="2771356"/>
    <lineage>
        <taxon>Bacteria</taxon>
        <taxon>Pseudomonadati</taxon>
        <taxon>Bacteroidota</taxon>
        <taxon>Cytophagia</taxon>
        <taxon>Cytophagales</taxon>
        <taxon>Hymenobacteraceae</taxon>
        <taxon>Hymenobacter</taxon>
    </lineage>
</organism>
<evidence type="ECO:0000256" key="1">
    <source>
        <dbReference type="SAM" id="Phobius"/>
    </source>
</evidence>
<feature type="transmembrane region" description="Helical" evidence="1">
    <location>
        <begin position="193"/>
        <end position="216"/>
    </location>
</feature>
<reference evidence="2 3" key="1">
    <citation type="submission" date="2020-09" db="EMBL/GenBank/DDBJ databases">
        <authorList>
            <person name="Kim M.K."/>
        </authorList>
    </citation>
    <scope>NUCLEOTIDE SEQUENCE [LARGE SCALE GENOMIC DNA]</scope>
    <source>
        <strain evidence="2 3">BT646</strain>
    </source>
</reference>
<feature type="transmembrane region" description="Helical" evidence="1">
    <location>
        <begin position="342"/>
        <end position="363"/>
    </location>
</feature>
<keyword evidence="1" id="KW-0472">Membrane</keyword>
<evidence type="ECO:0000313" key="2">
    <source>
        <dbReference type="EMBL" id="MBD2713766.1"/>
    </source>
</evidence>